<dbReference type="Pfam" id="PF02771">
    <property type="entry name" value="Acyl-CoA_dh_N"/>
    <property type="match status" value="1"/>
</dbReference>
<dbReference type="GO" id="GO:0003995">
    <property type="term" value="F:acyl-CoA dehydrogenase activity"/>
    <property type="evidence" value="ECO:0007669"/>
    <property type="project" value="TreeGrafter"/>
</dbReference>
<protein>
    <submittedName>
        <fullName evidence="8">Pimeloyl-CoA dehydrogenase</fullName>
    </submittedName>
</protein>
<dbReference type="Gene3D" id="1.20.140.10">
    <property type="entry name" value="Butyryl-CoA Dehydrogenase, subunit A, domain 3"/>
    <property type="match status" value="1"/>
</dbReference>
<reference evidence="8 9" key="1">
    <citation type="submission" date="2019-12" db="EMBL/GenBank/DDBJ databases">
        <authorList>
            <person name="Lee S.D."/>
        </authorList>
    </citation>
    <scope>NUCLEOTIDE SEQUENCE [LARGE SCALE GENOMIC DNA]</scope>
    <source>
        <strain evidence="8 9">GH3-10</strain>
    </source>
</reference>
<keyword evidence="9" id="KW-1185">Reference proteome</keyword>
<evidence type="ECO:0000313" key="8">
    <source>
        <dbReference type="EMBL" id="MWV29306.1"/>
    </source>
</evidence>
<evidence type="ECO:0000259" key="6">
    <source>
        <dbReference type="Pfam" id="PF00441"/>
    </source>
</evidence>
<dbReference type="InterPro" id="IPR013786">
    <property type="entry name" value="AcylCoA_DH/ox_N"/>
</dbReference>
<dbReference type="SUPFAM" id="SSF47203">
    <property type="entry name" value="Acyl-CoA dehydrogenase C-terminal domain-like"/>
    <property type="match status" value="1"/>
</dbReference>
<keyword evidence="3" id="KW-0285">Flavoprotein</keyword>
<comment type="similarity">
    <text evidence="2">Belongs to the acyl-CoA dehydrogenase family.</text>
</comment>
<dbReference type="SUPFAM" id="SSF56645">
    <property type="entry name" value="Acyl-CoA dehydrogenase NM domain-like"/>
    <property type="match status" value="1"/>
</dbReference>
<keyword evidence="5" id="KW-0560">Oxidoreductase</keyword>
<feature type="domain" description="Acyl-CoA dehydrogenase/oxidase N-terminal" evidence="7">
    <location>
        <begin position="33"/>
        <end position="129"/>
    </location>
</feature>
<evidence type="ECO:0000256" key="1">
    <source>
        <dbReference type="ARBA" id="ARBA00001974"/>
    </source>
</evidence>
<dbReference type="Gene3D" id="1.10.540.10">
    <property type="entry name" value="Acyl-CoA dehydrogenase/oxidase, N-terminal domain"/>
    <property type="match status" value="1"/>
</dbReference>
<evidence type="ECO:0000256" key="5">
    <source>
        <dbReference type="ARBA" id="ARBA00023002"/>
    </source>
</evidence>
<comment type="caution">
    <text evidence="8">The sequence shown here is derived from an EMBL/GenBank/DDBJ whole genome shotgun (WGS) entry which is preliminary data.</text>
</comment>
<proteinExistence type="inferred from homology"/>
<name>A0A844XH14_9SPHN</name>
<dbReference type="PANTHER" id="PTHR43884">
    <property type="entry name" value="ACYL-COA DEHYDROGENASE"/>
    <property type="match status" value="1"/>
</dbReference>
<organism evidence="8 9">
    <name type="scientific">Aurantiacibacter rhizosphaerae</name>
    <dbReference type="NCBI Taxonomy" id="2691582"/>
    <lineage>
        <taxon>Bacteria</taxon>
        <taxon>Pseudomonadati</taxon>
        <taxon>Pseudomonadota</taxon>
        <taxon>Alphaproteobacteria</taxon>
        <taxon>Sphingomonadales</taxon>
        <taxon>Erythrobacteraceae</taxon>
        <taxon>Aurantiacibacter</taxon>
    </lineage>
</organism>
<evidence type="ECO:0000313" key="9">
    <source>
        <dbReference type="Proteomes" id="UP000461409"/>
    </source>
</evidence>
<dbReference type="InterPro" id="IPR009075">
    <property type="entry name" value="AcylCo_DH/oxidase_C"/>
</dbReference>
<dbReference type="InterPro" id="IPR009100">
    <property type="entry name" value="AcylCoA_DH/oxidase_NM_dom_sf"/>
</dbReference>
<comment type="cofactor">
    <cofactor evidence="1">
        <name>FAD</name>
        <dbReference type="ChEBI" id="CHEBI:57692"/>
    </cofactor>
</comment>
<dbReference type="Gene3D" id="2.40.110.10">
    <property type="entry name" value="Butyryl-CoA Dehydrogenase, subunit A, domain 2"/>
    <property type="match status" value="1"/>
</dbReference>
<reference evidence="8 9" key="2">
    <citation type="submission" date="2020-02" db="EMBL/GenBank/DDBJ databases">
        <title>Erythrobacter dongmakensis sp. nov., isolated from a tidal mudflat.</title>
        <authorList>
            <person name="Kim I.S."/>
        </authorList>
    </citation>
    <scope>NUCLEOTIDE SEQUENCE [LARGE SCALE GENOMIC DNA]</scope>
    <source>
        <strain evidence="8 9">GH3-10</strain>
    </source>
</reference>
<dbReference type="AlphaFoldDB" id="A0A844XH14"/>
<evidence type="ECO:0000259" key="7">
    <source>
        <dbReference type="Pfam" id="PF02771"/>
    </source>
</evidence>
<dbReference type="InterPro" id="IPR036250">
    <property type="entry name" value="AcylCo_DH-like_C"/>
</dbReference>
<dbReference type="PANTHER" id="PTHR43884:SF20">
    <property type="entry name" value="ACYL-COA DEHYDROGENASE FADE28"/>
    <property type="match status" value="1"/>
</dbReference>
<dbReference type="Proteomes" id="UP000461409">
    <property type="component" value="Unassembled WGS sequence"/>
</dbReference>
<evidence type="ECO:0000256" key="4">
    <source>
        <dbReference type="ARBA" id="ARBA00022827"/>
    </source>
</evidence>
<sequence length="393" mass="41587">MISISRCPWAFPIGDDYAIPERDTIMTLQLPLSEEQTMLHEMLSRFVSERCDIEARAANLHANPPRRMALWEELCELGVPSALLSPEAGGFGGAPEDLAVVQYALAPGLLVEPILVSVGLCGRMLDAAGRSVEAVAAGEVVYAFAHQEGFDPFNAPQMKADADGDVFVLNGLKPAVRHADVADRLIVSANGPDGTILFDLAKDAAGLTVTPSRQIDAAGSADLHFEGVRVAKKDHLDCDAEAVIEDALLHGLVAIAAEAASLARATNRDTFEYLGLREQFGTKLAQFQALQHMAADMAIAAEEVAAQAHTAVVALGRKASAERNRAILVASLACDAGGRAVGHAAVQLFGGMGVSDETPVSHYARRFAAMRAQFGTTDARAARLAQIEGFGHE</sequence>
<evidence type="ECO:0000256" key="3">
    <source>
        <dbReference type="ARBA" id="ARBA00022630"/>
    </source>
</evidence>
<dbReference type="GO" id="GO:0050660">
    <property type="term" value="F:flavin adenine dinucleotide binding"/>
    <property type="evidence" value="ECO:0007669"/>
    <property type="project" value="InterPro"/>
</dbReference>
<evidence type="ECO:0000256" key="2">
    <source>
        <dbReference type="ARBA" id="ARBA00009347"/>
    </source>
</evidence>
<dbReference type="EMBL" id="WUBR01000004">
    <property type="protein sequence ID" value="MWV29306.1"/>
    <property type="molecule type" value="Genomic_DNA"/>
</dbReference>
<gene>
    <name evidence="8" type="ORF">GRF63_15480</name>
</gene>
<feature type="domain" description="Acyl-CoA dehydrogenase/oxidase C-terminal" evidence="6">
    <location>
        <begin position="243"/>
        <end position="385"/>
    </location>
</feature>
<dbReference type="InterPro" id="IPR046373">
    <property type="entry name" value="Acyl-CoA_Oxase/DH_mid-dom_sf"/>
</dbReference>
<accession>A0A844XH14</accession>
<dbReference type="InterPro" id="IPR037069">
    <property type="entry name" value="AcylCoA_DH/ox_N_sf"/>
</dbReference>
<keyword evidence="4" id="KW-0274">FAD</keyword>
<dbReference type="Pfam" id="PF00441">
    <property type="entry name" value="Acyl-CoA_dh_1"/>
    <property type="match status" value="1"/>
</dbReference>